<accession>A0ABP8YNG7</accession>
<dbReference type="EMBL" id="BAABLO010000013">
    <property type="protein sequence ID" value="GAA4733703.1"/>
    <property type="molecule type" value="Genomic_DNA"/>
</dbReference>
<reference evidence="4" key="1">
    <citation type="journal article" date="2019" name="Int. J. Syst. Evol. Microbiol.">
        <title>The Global Catalogue of Microorganisms (GCM) 10K type strain sequencing project: providing services to taxonomists for standard genome sequencing and annotation.</title>
        <authorList>
            <consortium name="The Broad Institute Genomics Platform"/>
            <consortium name="The Broad Institute Genome Sequencing Center for Infectious Disease"/>
            <person name="Wu L."/>
            <person name="Ma J."/>
        </authorList>
    </citation>
    <scope>NUCLEOTIDE SEQUENCE [LARGE SCALE GENOMIC DNA]</scope>
    <source>
        <strain evidence="4">JCM 18961</strain>
    </source>
</reference>
<evidence type="ECO:0000259" key="2">
    <source>
        <dbReference type="Pfam" id="PF19816"/>
    </source>
</evidence>
<evidence type="ECO:0000313" key="3">
    <source>
        <dbReference type="EMBL" id="GAA4733703.1"/>
    </source>
</evidence>
<gene>
    <name evidence="3" type="ORF">GCM10025782_36530</name>
</gene>
<sequence>MRSTLSAATAGLLLLPVMVTAASAAPATNDTAATATVVTSLPTTITEDTTGATTDAQDAALNANCGAPATNASVWFRYTAPADGGVVADMSASSYSGGFFVTEGAPAADGSNLVSCGPTTVAFGTVAGQTYYVAAFSDTSTIGGQLVVTFDVAPPPPETTITVDPKGSAYKDGSAKLTGTYSCTNADDFFSDIEGTLTQRVGRVKITGDFFVNPLQCDGAVHRWEAVAFSNNGLFRGGKSATVAFSFACGLLECAVGYAEQTVKLNTSKK</sequence>
<evidence type="ECO:0000256" key="1">
    <source>
        <dbReference type="SAM" id="SignalP"/>
    </source>
</evidence>
<proteinExistence type="predicted"/>
<evidence type="ECO:0000313" key="4">
    <source>
        <dbReference type="Proteomes" id="UP001500556"/>
    </source>
</evidence>
<dbReference type="Pfam" id="PF19816">
    <property type="entry name" value="DUF6299"/>
    <property type="match status" value="1"/>
</dbReference>
<keyword evidence="4" id="KW-1185">Reference proteome</keyword>
<protein>
    <recommendedName>
        <fullName evidence="2">DUF6299 domain-containing protein</fullName>
    </recommendedName>
</protein>
<dbReference type="Proteomes" id="UP001500556">
    <property type="component" value="Unassembled WGS sequence"/>
</dbReference>
<feature type="chain" id="PRO_5045864795" description="DUF6299 domain-containing protein" evidence="1">
    <location>
        <begin position="22"/>
        <end position="270"/>
    </location>
</feature>
<keyword evidence="1" id="KW-0732">Signal</keyword>
<name>A0ABP8YNG7_9MICO</name>
<dbReference type="InterPro" id="IPR046266">
    <property type="entry name" value="DUF6299"/>
</dbReference>
<comment type="caution">
    <text evidence="3">The sequence shown here is derived from an EMBL/GenBank/DDBJ whole genome shotgun (WGS) entry which is preliminary data.</text>
</comment>
<feature type="domain" description="DUF6299" evidence="2">
    <location>
        <begin position="158"/>
        <end position="240"/>
    </location>
</feature>
<organism evidence="3 4">
    <name type="scientific">Pedococcus ginsenosidimutans</name>
    <dbReference type="NCBI Taxonomy" id="490570"/>
    <lineage>
        <taxon>Bacteria</taxon>
        <taxon>Bacillati</taxon>
        <taxon>Actinomycetota</taxon>
        <taxon>Actinomycetes</taxon>
        <taxon>Micrococcales</taxon>
        <taxon>Intrasporangiaceae</taxon>
        <taxon>Pedococcus</taxon>
    </lineage>
</organism>
<feature type="signal peptide" evidence="1">
    <location>
        <begin position="1"/>
        <end position="21"/>
    </location>
</feature>